<name>A0A0V8QET3_9FIRM</name>
<dbReference type="PANTHER" id="PTHR38438:SF1">
    <property type="entry name" value="RIBOFLAVIN TRANSPORTER RIBU"/>
    <property type="match status" value="1"/>
</dbReference>
<evidence type="ECO:0000256" key="7">
    <source>
        <dbReference type="ARBA" id="ARBA00023136"/>
    </source>
</evidence>
<evidence type="ECO:0000313" key="11">
    <source>
        <dbReference type="Proteomes" id="UP000054874"/>
    </source>
</evidence>
<dbReference type="EMBL" id="LNAM01000153">
    <property type="protein sequence ID" value="KSV59060.1"/>
    <property type="molecule type" value="Genomic_DNA"/>
</dbReference>
<dbReference type="PIRSF" id="PIRSF037778">
    <property type="entry name" value="UCP037778_transp_RibU"/>
    <property type="match status" value="1"/>
</dbReference>
<feature type="transmembrane region" description="Helical" evidence="9">
    <location>
        <begin position="111"/>
        <end position="134"/>
    </location>
</feature>
<evidence type="ECO:0000256" key="3">
    <source>
        <dbReference type="ARBA" id="ARBA00022448"/>
    </source>
</evidence>
<dbReference type="InterPro" id="IPR024529">
    <property type="entry name" value="ECF_trnsprt_substrate-spec"/>
</dbReference>
<comment type="subcellular location">
    <subcellularLocation>
        <location evidence="1">Cell membrane</location>
        <topology evidence="1">Multi-pass membrane protein</topology>
    </subcellularLocation>
</comment>
<organism evidence="10 11">
    <name type="scientific">Acetivibrio ethanolgignens</name>
    <dbReference type="NCBI Taxonomy" id="290052"/>
    <lineage>
        <taxon>Bacteria</taxon>
        <taxon>Bacillati</taxon>
        <taxon>Bacillota</taxon>
        <taxon>Clostridia</taxon>
        <taxon>Eubacteriales</taxon>
        <taxon>Oscillospiraceae</taxon>
        <taxon>Acetivibrio</taxon>
    </lineage>
</organism>
<feature type="transmembrane region" description="Helical" evidence="9">
    <location>
        <begin position="14"/>
        <end position="36"/>
    </location>
</feature>
<sequence length="199" mass="21394">MRTVSATKITVRTITMTALLSAIAYILAFAELPVPLSPAFARMDLSDFPALIGTFAFGPVAGLLIELVKNALQLFSTSTGGVGELANFLMGASFVFTAGLIYGCHKTKKMAWIAGIVGSIVIGVVAAVANYFILLPLFEQFMPLEQLIASFGEFIPFIHTKLDVVLYNAFPFNLLKGLVISGVTMLVYKRLRPVLKGAV</sequence>
<keyword evidence="5 9" id="KW-0812">Transmembrane</keyword>
<dbReference type="STRING" id="290052.ASU35_01710"/>
<feature type="transmembrane region" description="Helical" evidence="9">
    <location>
        <begin position="169"/>
        <end position="188"/>
    </location>
</feature>
<evidence type="ECO:0000313" key="10">
    <source>
        <dbReference type="EMBL" id="KSV59060.1"/>
    </source>
</evidence>
<accession>A0A0V8QET3</accession>
<comment type="function">
    <text evidence="8">Probably a riboflavin-binding protein that interacts with the energy-coupling factor (ECF) ABC-transporter complex.</text>
</comment>
<evidence type="ECO:0000256" key="4">
    <source>
        <dbReference type="ARBA" id="ARBA00022475"/>
    </source>
</evidence>
<dbReference type="GO" id="GO:0005886">
    <property type="term" value="C:plasma membrane"/>
    <property type="evidence" value="ECO:0007669"/>
    <property type="project" value="UniProtKB-SubCell"/>
</dbReference>
<proteinExistence type="inferred from homology"/>
<dbReference type="AlphaFoldDB" id="A0A0V8QET3"/>
<evidence type="ECO:0000256" key="1">
    <source>
        <dbReference type="ARBA" id="ARBA00004651"/>
    </source>
</evidence>
<keyword evidence="7 8" id="KW-0472">Membrane</keyword>
<dbReference type="Proteomes" id="UP000054874">
    <property type="component" value="Unassembled WGS sequence"/>
</dbReference>
<dbReference type="Pfam" id="PF12822">
    <property type="entry name" value="ECF_trnsprt"/>
    <property type="match status" value="1"/>
</dbReference>
<dbReference type="InterPro" id="IPR025720">
    <property type="entry name" value="RibU"/>
</dbReference>
<evidence type="ECO:0000256" key="2">
    <source>
        <dbReference type="ARBA" id="ARBA00005540"/>
    </source>
</evidence>
<dbReference type="Gene3D" id="1.10.1760.20">
    <property type="match status" value="1"/>
</dbReference>
<keyword evidence="11" id="KW-1185">Reference proteome</keyword>
<evidence type="ECO:0000256" key="8">
    <source>
        <dbReference type="PIRNR" id="PIRNR037778"/>
    </source>
</evidence>
<dbReference type="OrthoDB" id="9809216at2"/>
<dbReference type="PANTHER" id="PTHR38438">
    <property type="entry name" value="RIBOFLAVIN TRANSPORTER RIBU"/>
    <property type="match status" value="1"/>
</dbReference>
<protein>
    <recommendedName>
        <fullName evidence="8">Riboflavin transporter</fullName>
    </recommendedName>
</protein>
<gene>
    <name evidence="10" type="ORF">ASU35_01710</name>
</gene>
<keyword evidence="3 8" id="KW-0813">Transport</keyword>
<dbReference type="GO" id="GO:0032217">
    <property type="term" value="F:riboflavin transmembrane transporter activity"/>
    <property type="evidence" value="ECO:0007669"/>
    <property type="project" value="UniProtKB-UniRule"/>
</dbReference>
<feature type="transmembrane region" description="Helical" evidence="9">
    <location>
        <begin position="85"/>
        <end position="104"/>
    </location>
</feature>
<evidence type="ECO:0000256" key="5">
    <source>
        <dbReference type="ARBA" id="ARBA00022692"/>
    </source>
</evidence>
<feature type="transmembrane region" description="Helical" evidence="9">
    <location>
        <begin position="48"/>
        <end position="65"/>
    </location>
</feature>
<evidence type="ECO:0000256" key="6">
    <source>
        <dbReference type="ARBA" id="ARBA00022989"/>
    </source>
</evidence>
<keyword evidence="6 9" id="KW-1133">Transmembrane helix</keyword>
<comment type="caution">
    <text evidence="10">The sequence shown here is derived from an EMBL/GenBank/DDBJ whole genome shotgun (WGS) entry which is preliminary data.</text>
</comment>
<reference evidence="10 11" key="1">
    <citation type="submission" date="2015-11" db="EMBL/GenBank/DDBJ databases">
        <title>Butyribacter intestini gen. nov., sp. nov., a butyric acid-producing bacterium of the family Lachnospiraceae isolated from the human faeces.</title>
        <authorList>
            <person name="Zou Y."/>
            <person name="Xue W."/>
            <person name="Luo G."/>
            <person name="Lv M."/>
        </authorList>
    </citation>
    <scope>NUCLEOTIDE SEQUENCE [LARGE SCALE GENOMIC DNA]</scope>
    <source>
        <strain evidence="10 11">ACET-33324</strain>
    </source>
</reference>
<dbReference type="RefSeq" id="WP_058352696.1">
    <property type="nucleotide sequence ID" value="NZ_CABMMD010000153.1"/>
</dbReference>
<evidence type="ECO:0000256" key="9">
    <source>
        <dbReference type="SAM" id="Phobius"/>
    </source>
</evidence>
<keyword evidence="4 8" id="KW-1003">Cell membrane</keyword>
<comment type="similarity">
    <text evidence="2 8">Belongs to the prokaryotic riboflavin transporter (P-RFT) (TC 2.A.87) family.</text>
</comment>